<evidence type="ECO:0000313" key="3">
    <source>
        <dbReference type="Proteomes" id="UP001352852"/>
    </source>
</evidence>
<name>A0ABU7ETZ6_9TELE</name>
<comment type="caution">
    <text evidence="2">The sequence shown here is derived from an EMBL/GenBank/DDBJ whole genome shotgun (WGS) entry which is preliminary data.</text>
</comment>
<feature type="compositionally biased region" description="Polar residues" evidence="1">
    <location>
        <begin position="77"/>
        <end position="94"/>
    </location>
</feature>
<evidence type="ECO:0000256" key="1">
    <source>
        <dbReference type="SAM" id="MobiDB-lite"/>
    </source>
</evidence>
<feature type="region of interest" description="Disordered" evidence="1">
    <location>
        <begin position="74"/>
        <end position="94"/>
    </location>
</feature>
<accession>A0ABU7ETZ6</accession>
<proteinExistence type="predicted"/>
<keyword evidence="3" id="KW-1185">Reference proteome</keyword>
<reference evidence="2 3" key="1">
    <citation type="submission" date="2021-06" db="EMBL/GenBank/DDBJ databases">
        <authorList>
            <person name="Palmer J.M."/>
        </authorList>
    </citation>
    <scope>NUCLEOTIDE SEQUENCE [LARGE SCALE GENOMIC DNA]</scope>
    <source>
        <strain evidence="2 3">CL_MEX2019</strain>
        <tissue evidence="2">Muscle</tissue>
    </source>
</reference>
<dbReference type="EMBL" id="JAHUTJ010066816">
    <property type="protein sequence ID" value="MED6290678.1"/>
    <property type="molecule type" value="Genomic_DNA"/>
</dbReference>
<organism evidence="2 3">
    <name type="scientific">Characodon lateralis</name>
    <dbReference type="NCBI Taxonomy" id="208331"/>
    <lineage>
        <taxon>Eukaryota</taxon>
        <taxon>Metazoa</taxon>
        <taxon>Chordata</taxon>
        <taxon>Craniata</taxon>
        <taxon>Vertebrata</taxon>
        <taxon>Euteleostomi</taxon>
        <taxon>Actinopterygii</taxon>
        <taxon>Neopterygii</taxon>
        <taxon>Teleostei</taxon>
        <taxon>Neoteleostei</taxon>
        <taxon>Acanthomorphata</taxon>
        <taxon>Ovalentaria</taxon>
        <taxon>Atherinomorphae</taxon>
        <taxon>Cyprinodontiformes</taxon>
        <taxon>Goodeidae</taxon>
        <taxon>Characodon</taxon>
    </lineage>
</organism>
<sequence length="94" mass="9964">MSLHATPPAELSLCGEDLSPPTSHHPPPTEPCRAAGLGHSWFDEQPGRCHDLLSNSTLTAFKDACVEEAAVETETENWTSCTNGTQTTGSGLQT</sequence>
<protein>
    <submittedName>
        <fullName evidence="2">Uncharacterized protein</fullName>
    </submittedName>
</protein>
<gene>
    <name evidence="2" type="ORF">CHARACLAT_015758</name>
</gene>
<dbReference type="Proteomes" id="UP001352852">
    <property type="component" value="Unassembled WGS sequence"/>
</dbReference>
<feature type="region of interest" description="Disordered" evidence="1">
    <location>
        <begin position="1"/>
        <end position="32"/>
    </location>
</feature>
<evidence type="ECO:0000313" key="2">
    <source>
        <dbReference type="EMBL" id="MED6290678.1"/>
    </source>
</evidence>